<evidence type="ECO:0000313" key="3">
    <source>
        <dbReference type="Proteomes" id="UP001363010"/>
    </source>
</evidence>
<dbReference type="Proteomes" id="UP001363010">
    <property type="component" value="Unassembled WGS sequence"/>
</dbReference>
<reference evidence="2 3" key="1">
    <citation type="submission" date="2024-03" db="EMBL/GenBank/DDBJ databases">
        <title>Novel species of the genus Variovorax.</title>
        <authorList>
            <person name="Liu Q."/>
            <person name="Xin Y.-H."/>
        </authorList>
    </citation>
    <scope>NUCLEOTIDE SEQUENCE [LARGE SCALE GENOMIC DNA]</scope>
    <source>
        <strain evidence="2 3">KACC 18501</strain>
    </source>
</reference>
<dbReference type="InterPro" id="IPR022060">
    <property type="entry name" value="DUF3616"/>
</dbReference>
<gene>
    <name evidence="2" type="ORF">WKW80_27895</name>
</gene>
<dbReference type="RefSeq" id="WP_340366842.1">
    <property type="nucleotide sequence ID" value="NZ_JBBKZV010000026.1"/>
</dbReference>
<dbReference type="Gene3D" id="2.120.10.30">
    <property type="entry name" value="TolB, C-terminal domain"/>
    <property type="match status" value="1"/>
</dbReference>
<dbReference type="EMBL" id="JBBKZV010000026">
    <property type="protein sequence ID" value="MEJ8825811.1"/>
    <property type="molecule type" value="Genomic_DNA"/>
</dbReference>
<evidence type="ECO:0000259" key="1">
    <source>
        <dbReference type="Pfam" id="PF12275"/>
    </source>
</evidence>
<sequence>MANNASPAFQSLTGIYEPSGIQQLPDGRFLVVEDEKEHPFSLITIGADGQVDSTGLGPGLLQIFSDFWNLDDLEGLALDRDGFVYAVTSHSRDDDGNEKSARERLVRFRVEGNRVEDPKVVKGLKSALATGHPELAAAAEVRDVKTDAGLNIEGLEITQDQQQLLIGFRSPLRDGRAIIARIENPRGMFEADEDPRVAAELDELDLGGHGIRGLTYVRTLTEYLIISGPVSRKKEPFGLWRWDGRKGSPARRVVVPGLKSLKRAEGVCSAVLNGRGRILIVSDDGDRKTRRAASYLLLDLDQLQTAS</sequence>
<keyword evidence="3" id="KW-1185">Reference proteome</keyword>
<comment type="caution">
    <text evidence="2">The sequence shown here is derived from an EMBL/GenBank/DDBJ whole genome shotgun (WGS) entry which is preliminary data.</text>
</comment>
<evidence type="ECO:0000313" key="2">
    <source>
        <dbReference type="EMBL" id="MEJ8825811.1"/>
    </source>
</evidence>
<dbReference type="InterPro" id="IPR011042">
    <property type="entry name" value="6-blade_b-propeller_TolB-like"/>
</dbReference>
<proteinExistence type="predicted"/>
<feature type="domain" description="DUF3616" evidence="1">
    <location>
        <begin position="147"/>
        <end position="291"/>
    </location>
</feature>
<organism evidence="2 3">
    <name type="scientific">Variovorax humicola</name>
    <dbReference type="NCBI Taxonomy" id="1769758"/>
    <lineage>
        <taxon>Bacteria</taxon>
        <taxon>Pseudomonadati</taxon>
        <taxon>Pseudomonadota</taxon>
        <taxon>Betaproteobacteria</taxon>
        <taxon>Burkholderiales</taxon>
        <taxon>Comamonadaceae</taxon>
        <taxon>Variovorax</taxon>
    </lineage>
</organism>
<protein>
    <submittedName>
        <fullName evidence="2">DUF3616 domain-containing protein</fullName>
    </submittedName>
</protein>
<dbReference type="SUPFAM" id="SSF63829">
    <property type="entry name" value="Calcium-dependent phosphotriesterase"/>
    <property type="match status" value="1"/>
</dbReference>
<name>A0ABU8W6Z5_9BURK</name>
<accession>A0ABU8W6Z5</accession>
<dbReference type="Pfam" id="PF12275">
    <property type="entry name" value="DUF3616"/>
    <property type="match status" value="1"/>
</dbReference>